<dbReference type="PROSITE" id="PS50157">
    <property type="entry name" value="ZINC_FINGER_C2H2_2"/>
    <property type="match status" value="2"/>
</dbReference>
<dbReference type="Pfam" id="PF22939">
    <property type="entry name" value="WHD_GPIID"/>
    <property type="match status" value="1"/>
</dbReference>
<evidence type="ECO:0000256" key="4">
    <source>
        <dbReference type="ARBA" id="ARBA00022833"/>
    </source>
</evidence>
<organism evidence="8 9">
    <name type="scientific">Podospora fimiseda</name>
    <dbReference type="NCBI Taxonomy" id="252190"/>
    <lineage>
        <taxon>Eukaryota</taxon>
        <taxon>Fungi</taxon>
        <taxon>Dikarya</taxon>
        <taxon>Ascomycota</taxon>
        <taxon>Pezizomycotina</taxon>
        <taxon>Sordariomycetes</taxon>
        <taxon>Sordariomycetidae</taxon>
        <taxon>Sordariales</taxon>
        <taxon>Podosporaceae</taxon>
        <taxon>Podospora</taxon>
    </lineage>
</organism>
<feature type="compositionally biased region" description="Polar residues" evidence="6">
    <location>
        <begin position="1"/>
        <end position="16"/>
    </location>
</feature>
<feature type="domain" description="C2H2-type" evidence="7">
    <location>
        <begin position="923"/>
        <end position="950"/>
    </location>
</feature>
<proteinExistence type="predicted"/>
<dbReference type="GO" id="GO:0008270">
    <property type="term" value="F:zinc ion binding"/>
    <property type="evidence" value="ECO:0007669"/>
    <property type="project" value="UniProtKB-KW"/>
</dbReference>
<name>A0AAN6YLD7_9PEZI</name>
<sequence>MNQTPTGLSGASTVVASDTPDDPGEEFKRFLKAFKSEAQLSKKTVQNFEGTTAEDVKLVVAEIQDRQISSNQQRYLGRLKPFLASLQQYGKVIEVFVNVNEVLAFVWGPMKFMLQTACNLSEALNLLLEAYFELGELMPQLEAYQDYCRNNEHMRTVLALIYKDILDFHRVAMRHFRKSTWKKMFSALWKGFVVKLEELKDNMRRHRQLIVEQGSIVRFQELQQLRVLAETKFQDIQDEYVRRRWTDAQRWLTPYNSHLQQEICAAARNECPGSGQWLLNDNRFKKWFDPLFCSTPLLWLNGIPGAGKTVLASTVVETVQKITSNQIRLAYFYCRHGDESRNTFVAVAKGLLSQLLKGNSDLALLIYEKGNLESGEAILLDRTMTKALLQIALVEPQKTTYIIIDGIDECSRDERKEICSWFCTSVHGIPKEDFGALRCLFVSQEDGAAKKDLGMIPSIKMQASNTRDDIKRYVECWQKKIESKHGVLDTKKHPLVNSIMSSAQGMFLFAKLAVEYLHALPTTEQLIENIEPGMFPDGIGKLYERILDRIFADEPVAQAKRNTASRLLGILAVAKRPLRWHEIQGLFAFDPDDEDSPIDRNARMIREDPKDLCWSLVERHQDDSVELVHPTAKEYLVRTGHLQLSATEFQLAESCLLYLSIPGCTTEIERKTVLSHLLGGSYAFVDYAVACWSLHVQKALPGIDSTEKKTILAEGISTFLEAHWRESATMTMTVSTQMNDKLKAMEGFEFYPKFVQAIISARKQLGPHGKGPSEEEPLGLSDVVDAIRDCQKGISPTDELKAVYGKTWFKCPRVNCVRFYDGYATAGEWKHHVDRHERPFNCGDPSCAYFTFGYSSEKDLQKHLFERHGLDPGSNVHFPAPATETAKKSVKEGGFRCPECPASFTRKFALNNHIRAHRNERPFRCGTCQKGFVRQNDCKRHEAIHSGKKTFVCSGTLKDGTPWGCKSAFLRQDKLRDHFRSDTGRRCIGPVQAELEKGPELDVVPSTENAGTAAALPAVETTATSEVAAEPSASSIADLPSMTVSDEPDFDDPMWEEFLNSLISWDADSLP</sequence>
<protein>
    <recommendedName>
        <fullName evidence="7">C2H2-type domain-containing protein</fullName>
    </recommendedName>
</protein>
<dbReference type="Pfam" id="PF24883">
    <property type="entry name" value="NPHP3_N"/>
    <property type="match status" value="1"/>
</dbReference>
<evidence type="ECO:0000313" key="9">
    <source>
        <dbReference type="Proteomes" id="UP001301958"/>
    </source>
</evidence>
<dbReference type="SMART" id="SM00355">
    <property type="entry name" value="ZnF_C2H2"/>
    <property type="match status" value="4"/>
</dbReference>
<dbReference type="InterPro" id="IPR013087">
    <property type="entry name" value="Znf_C2H2_type"/>
</dbReference>
<dbReference type="SUPFAM" id="SSF57667">
    <property type="entry name" value="beta-beta-alpha zinc fingers"/>
    <property type="match status" value="1"/>
</dbReference>
<keyword evidence="1" id="KW-0479">Metal-binding</keyword>
<keyword evidence="9" id="KW-1185">Reference proteome</keyword>
<evidence type="ECO:0000256" key="1">
    <source>
        <dbReference type="ARBA" id="ARBA00022723"/>
    </source>
</evidence>
<reference evidence="8" key="2">
    <citation type="submission" date="2023-05" db="EMBL/GenBank/DDBJ databases">
        <authorList>
            <consortium name="Lawrence Berkeley National Laboratory"/>
            <person name="Steindorff A."/>
            <person name="Hensen N."/>
            <person name="Bonometti L."/>
            <person name="Westerberg I."/>
            <person name="Brannstrom I.O."/>
            <person name="Guillou S."/>
            <person name="Cros-Aarteil S."/>
            <person name="Calhoun S."/>
            <person name="Haridas S."/>
            <person name="Kuo A."/>
            <person name="Mondo S."/>
            <person name="Pangilinan J."/>
            <person name="Riley R."/>
            <person name="Labutti K."/>
            <person name="Andreopoulos B."/>
            <person name="Lipzen A."/>
            <person name="Chen C."/>
            <person name="Yanf M."/>
            <person name="Daum C."/>
            <person name="Ng V."/>
            <person name="Clum A."/>
            <person name="Ohm R."/>
            <person name="Martin F."/>
            <person name="Silar P."/>
            <person name="Natvig D."/>
            <person name="Lalanne C."/>
            <person name="Gautier V."/>
            <person name="Ament-Velasquez S.L."/>
            <person name="Kruys A."/>
            <person name="Hutchinson M.I."/>
            <person name="Powell A.J."/>
            <person name="Barry K."/>
            <person name="Miller A.N."/>
            <person name="Grigoriev I.V."/>
            <person name="Debuchy R."/>
            <person name="Gladieux P."/>
            <person name="Thoren M.H."/>
            <person name="Johannesson H."/>
        </authorList>
    </citation>
    <scope>NUCLEOTIDE SEQUENCE</scope>
    <source>
        <strain evidence="8">CBS 990.96</strain>
    </source>
</reference>
<evidence type="ECO:0000256" key="3">
    <source>
        <dbReference type="ARBA" id="ARBA00022771"/>
    </source>
</evidence>
<evidence type="ECO:0000256" key="2">
    <source>
        <dbReference type="ARBA" id="ARBA00022737"/>
    </source>
</evidence>
<dbReference type="SUPFAM" id="SSF52540">
    <property type="entry name" value="P-loop containing nucleoside triphosphate hydrolases"/>
    <property type="match status" value="1"/>
</dbReference>
<feature type="compositionally biased region" description="Low complexity" evidence="6">
    <location>
        <begin position="1026"/>
        <end position="1035"/>
    </location>
</feature>
<reference evidence="8" key="1">
    <citation type="journal article" date="2023" name="Mol. Phylogenet. Evol.">
        <title>Genome-scale phylogeny and comparative genomics of the fungal order Sordariales.</title>
        <authorList>
            <person name="Hensen N."/>
            <person name="Bonometti L."/>
            <person name="Westerberg I."/>
            <person name="Brannstrom I.O."/>
            <person name="Guillou S."/>
            <person name="Cros-Aarteil S."/>
            <person name="Calhoun S."/>
            <person name="Haridas S."/>
            <person name="Kuo A."/>
            <person name="Mondo S."/>
            <person name="Pangilinan J."/>
            <person name="Riley R."/>
            <person name="LaButti K."/>
            <person name="Andreopoulos B."/>
            <person name="Lipzen A."/>
            <person name="Chen C."/>
            <person name="Yan M."/>
            <person name="Daum C."/>
            <person name="Ng V."/>
            <person name="Clum A."/>
            <person name="Steindorff A."/>
            <person name="Ohm R.A."/>
            <person name="Martin F."/>
            <person name="Silar P."/>
            <person name="Natvig D.O."/>
            <person name="Lalanne C."/>
            <person name="Gautier V."/>
            <person name="Ament-Velasquez S.L."/>
            <person name="Kruys A."/>
            <person name="Hutchinson M.I."/>
            <person name="Powell A.J."/>
            <person name="Barry K."/>
            <person name="Miller A.N."/>
            <person name="Grigoriev I.V."/>
            <person name="Debuchy R."/>
            <person name="Gladieux P."/>
            <person name="Hiltunen Thoren M."/>
            <person name="Johannesson H."/>
        </authorList>
    </citation>
    <scope>NUCLEOTIDE SEQUENCE</scope>
    <source>
        <strain evidence="8">CBS 990.96</strain>
    </source>
</reference>
<dbReference type="InterPro" id="IPR054471">
    <property type="entry name" value="GPIID_WHD"/>
</dbReference>
<evidence type="ECO:0000256" key="5">
    <source>
        <dbReference type="PROSITE-ProRule" id="PRU00042"/>
    </source>
</evidence>
<keyword evidence="4" id="KW-0862">Zinc</keyword>
<feature type="domain" description="C2H2-type" evidence="7">
    <location>
        <begin position="895"/>
        <end position="922"/>
    </location>
</feature>
<gene>
    <name evidence="8" type="ORF">QBC38DRAFT_492123</name>
</gene>
<dbReference type="FunFam" id="3.30.160.60:FF:000100">
    <property type="entry name" value="Zinc finger 45-like"/>
    <property type="match status" value="1"/>
</dbReference>
<dbReference type="PROSITE" id="PS00028">
    <property type="entry name" value="ZINC_FINGER_C2H2_1"/>
    <property type="match status" value="2"/>
</dbReference>
<dbReference type="InterPro" id="IPR056884">
    <property type="entry name" value="NPHP3-like_N"/>
</dbReference>
<evidence type="ECO:0000313" key="8">
    <source>
        <dbReference type="EMBL" id="KAK4221419.1"/>
    </source>
</evidence>
<keyword evidence="2" id="KW-0677">Repeat</keyword>
<dbReference type="InterPro" id="IPR036236">
    <property type="entry name" value="Znf_C2H2_sf"/>
</dbReference>
<dbReference type="InterPro" id="IPR027417">
    <property type="entry name" value="P-loop_NTPase"/>
</dbReference>
<evidence type="ECO:0000259" key="7">
    <source>
        <dbReference type="PROSITE" id="PS50157"/>
    </source>
</evidence>
<accession>A0AAN6YLD7</accession>
<dbReference type="Gene3D" id="3.40.50.300">
    <property type="entry name" value="P-loop containing nucleotide triphosphate hydrolases"/>
    <property type="match status" value="1"/>
</dbReference>
<dbReference type="InterPro" id="IPR056125">
    <property type="entry name" value="DUF7708"/>
</dbReference>
<dbReference type="EMBL" id="MU865550">
    <property type="protein sequence ID" value="KAK4221419.1"/>
    <property type="molecule type" value="Genomic_DNA"/>
</dbReference>
<dbReference type="AlphaFoldDB" id="A0AAN6YLD7"/>
<comment type="caution">
    <text evidence="8">The sequence shown here is derived from an EMBL/GenBank/DDBJ whole genome shotgun (WGS) entry which is preliminary data.</text>
</comment>
<dbReference type="Gene3D" id="3.30.160.60">
    <property type="entry name" value="Classic Zinc Finger"/>
    <property type="match status" value="2"/>
</dbReference>
<dbReference type="PANTHER" id="PTHR10039">
    <property type="entry name" value="AMELOGENIN"/>
    <property type="match status" value="1"/>
</dbReference>
<feature type="region of interest" description="Disordered" evidence="6">
    <location>
        <begin position="1026"/>
        <end position="1051"/>
    </location>
</feature>
<dbReference type="Pfam" id="PF24809">
    <property type="entry name" value="DUF7708"/>
    <property type="match status" value="1"/>
</dbReference>
<evidence type="ECO:0000256" key="6">
    <source>
        <dbReference type="SAM" id="MobiDB-lite"/>
    </source>
</evidence>
<feature type="region of interest" description="Disordered" evidence="6">
    <location>
        <begin position="1"/>
        <end position="22"/>
    </location>
</feature>
<dbReference type="PANTHER" id="PTHR10039:SF14">
    <property type="entry name" value="NACHT DOMAIN-CONTAINING PROTEIN"/>
    <property type="match status" value="1"/>
</dbReference>
<dbReference type="Proteomes" id="UP001301958">
    <property type="component" value="Unassembled WGS sequence"/>
</dbReference>
<keyword evidence="3 5" id="KW-0863">Zinc-finger</keyword>